<keyword evidence="5" id="KW-1185">Reference proteome</keyword>
<feature type="domain" description="CCHC-type" evidence="3">
    <location>
        <begin position="227"/>
        <end position="241"/>
    </location>
</feature>
<feature type="compositionally biased region" description="Acidic residues" evidence="2">
    <location>
        <begin position="254"/>
        <end position="263"/>
    </location>
</feature>
<feature type="region of interest" description="Disordered" evidence="2">
    <location>
        <begin position="254"/>
        <end position="359"/>
    </location>
</feature>
<feature type="domain" description="CCHC-type" evidence="3">
    <location>
        <begin position="207"/>
        <end position="221"/>
    </location>
</feature>
<proteinExistence type="predicted"/>
<dbReference type="EMBL" id="VSWD01000012">
    <property type="protein sequence ID" value="KAK3085324.1"/>
    <property type="molecule type" value="Genomic_DNA"/>
</dbReference>
<accession>A0AA88XXZ5</accession>
<evidence type="ECO:0000256" key="1">
    <source>
        <dbReference type="PROSITE-ProRule" id="PRU00047"/>
    </source>
</evidence>
<dbReference type="SUPFAM" id="SSF57756">
    <property type="entry name" value="Retrovirus zinc finger-like domains"/>
    <property type="match status" value="1"/>
</dbReference>
<dbReference type="PROSITE" id="PS50158">
    <property type="entry name" value="ZF_CCHC"/>
    <property type="match status" value="2"/>
</dbReference>
<organism evidence="4 5">
    <name type="scientific">Pinctada imbricata</name>
    <name type="common">Atlantic pearl-oyster</name>
    <name type="synonym">Pinctada martensii</name>
    <dbReference type="NCBI Taxonomy" id="66713"/>
    <lineage>
        <taxon>Eukaryota</taxon>
        <taxon>Metazoa</taxon>
        <taxon>Spiralia</taxon>
        <taxon>Lophotrochozoa</taxon>
        <taxon>Mollusca</taxon>
        <taxon>Bivalvia</taxon>
        <taxon>Autobranchia</taxon>
        <taxon>Pteriomorphia</taxon>
        <taxon>Pterioida</taxon>
        <taxon>Pterioidea</taxon>
        <taxon>Pteriidae</taxon>
        <taxon>Pinctada</taxon>
    </lineage>
</organism>
<evidence type="ECO:0000256" key="2">
    <source>
        <dbReference type="SAM" id="MobiDB-lite"/>
    </source>
</evidence>
<keyword evidence="1" id="KW-0863">Zinc-finger</keyword>
<evidence type="ECO:0000259" key="3">
    <source>
        <dbReference type="PROSITE" id="PS50158"/>
    </source>
</evidence>
<dbReference type="GO" id="GO:0008270">
    <property type="term" value="F:zinc ion binding"/>
    <property type="evidence" value="ECO:0007669"/>
    <property type="project" value="UniProtKB-KW"/>
</dbReference>
<sequence>MIEQNQYGEQNGALSYADAASTDVSVRRTEKPIFIKETDIFGNTKPPKEHWLSHVELYKAISLVIPSELIAGIQRVRSLWRIYVEEESARTALLTNSFILRGRSIPIYSTNPGRPYQDADTTFVRVKNVPLSAEDGQIKRAISIRTTGNIINMYREKLRVDGKLTNCETGDRVLIVEHLTSPLPSSIEIGRYRALVHHKGQPNTKAKCSKCLQTGHLSKDCVNELVCRGCGETGHKELECPVPFTDDEAHVTDIDEEETDEEHSDVSQVQPDIQHSEETTPKTTSVSHIPKPNKIKPSNPKGDATKKSGSLDTFFRKADHTPLSRKSGAIPSDVRTPPSPAEIIAGRRRSAKSVKKDKT</sequence>
<dbReference type="AlphaFoldDB" id="A0AA88XXZ5"/>
<reference evidence="4" key="1">
    <citation type="submission" date="2019-08" db="EMBL/GenBank/DDBJ databases">
        <title>The improved chromosome-level genome for the pearl oyster Pinctada fucata martensii using PacBio sequencing and Hi-C.</title>
        <authorList>
            <person name="Zheng Z."/>
        </authorList>
    </citation>
    <scope>NUCLEOTIDE SEQUENCE</scope>
    <source>
        <strain evidence="4">ZZ-2019</strain>
        <tissue evidence="4">Adductor muscle</tissue>
    </source>
</reference>
<comment type="caution">
    <text evidence="4">The sequence shown here is derived from an EMBL/GenBank/DDBJ whole genome shotgun (WGS) entry which is preliminary data.</text>
</comment>
<evidence type="ECO:0000313" key="4">
    <source>
        <dbReference type="EMBL" id="KAK3085324.1"/>
    </source>
</evidence>
<dbReference type="InterPro" id="IPR001878">
    <property type="entry name" value="Znf_CCHC"/>
</dbReference>
<name>A0AA88XXZ5_PINIB</name>
<keyword evidence="1" id="KW-0479">Metal-binding</keyword>
<protein>
    <recommendedName>
        <fullName evidence="3">CCHC-type domain-containing protein</fullName>
    </recommendedName>
</protein>
<keyword evidence="1" id="KW-0862">Zinc</keyword>
<dbReference type="InterPro" id="IPR036875">
    <property type="entry name" value="Znf_CCHC_sf"/>
</dbReference>
<feature type="compositionally biased region" description="Low complexity" evidence="2">
    <location>
        <begin position="289"/>
        <end position="301"/>
    </location>
</feature>
<dbReference type="GO" id="GO:0003676">
    <property type="term" value="F:nucleic acid binding"/>
    <property type="evidence" value="ECO:0007669"/>
    <property type="project" value="InterPro"/>
</dbReference>
<gene>
    <name evidence="4" type="ORF">FSP39_001473</name>
</gene>
<evidence type="ECO:0000313" key="5">
    <source>
        <dbReference type="Proteomes" id="UP001186944"/>
    </source>
</evidence>
<dbReference type="Gene3D" id="4.10.60.10">
    <property type="entry name" value="Zinc finger, CCHC-type"/>
    <property type="match status" value="1"/>
</dbReference>
<dbReference type="SMART" id="SM00343">
    <property type="entry name" value="ZnF_C2HC"/>
    <property type="match status" value="2"/>
</dbReference>
<dbReference type="Proteomes" id="UP001186944">
    <property type="component" value="Unassembled WGS sequence"/>
</dbReference>